<dbReference type="Pfam" id="PF00149">
    <property type="entry name" value="Metallophos"/>
    <property type="match status" value="1"/>
</dbReference>
<keyword evidence="4" id="KW-0472">Membrane</keyword>
<keyword evidence="8" id="KW-1185">Reference proteome</keyword>
<protein>
    <submittedName>
        <fullName evidence="7">UDP-2,3-diacylglucosamine hydrolase</fullName>
    </submittedName>
</protein>
<dbReference type="GO" id="GO:0016020">
    <property type="term" value="C:membrane"/>
    <property type="evidence" value="ECO:0007669"/>
    <property type="project" value="GOC"/>
</dbReference>
<evidence type="ECO:0000256" key="3">
    <source>
        <dbReference type="ARBA" id="ARBA00022723"/>
    </source>
</evidence>
<evidence type="ECO:0000256" key="5">
    <source>
        <dbReference type="ARBA" id="ARBA00023211"/>
    </source>
</evidence>
<dbReference type="InterPro" id="IPR043461">
    <property type="entry name" value="LpxH-like"/>
</dbReference>
<keyword evidence="1" id="KW-1003">Cell membrane</keyword>
<keyword evidence="7" id="KW-0378">Hydrolase</keyword>
<dbReference type="RefSeq" id="WP_127073866.1">
    <property type="nucleotide sequence ID" value="NZ_BMKB01000002.1"/>
</dbReference>
<dbReference type="InterPro" id="IPR004843">
    <property type="entry name" value="Calcineurin-like_PHP"/>
</dbReference>
<keyword evidence="3" id="KW-0479">Metal-binding</keyword>
<dbReference type="Gene3D" id="3.60.21.10">
    <property type="match status" value="1"/>
</dbReference>
<dbReference type="PANTHER" id="PTHR34990">
    <property type="entry name" value="UDP-2,3-DIACYLGLUCOSAMINE HYDROLASE-RELATED"/>
    <property type="match status" value="1"/>
</dbReference>
<dbReference type="GO" id="GO:0008758">
    <property type="term" value="F:UDP-2,3-diacylglucosamine hydrolase activity"/>
    <property type="evidence" value="ECO:0007669"/>
    <property type="project" value="TreeGrafter"/>
</dbReference>
<gene>
    <name evidence="7" type="ORF">GCM10011499_16560</name>
</gene>
<name>A0A916RB85_9HYPH</name>
<keyword evidence="5" id="KW-0464">Manganese</keyword>
<dbReference type="GO" id="GO:0046872">
    <property type="term" value="F:metal ion binding"/>
    <property type="evidence" value="ECO:0007669"/>
    <property type="project" value="UniProtKB-KW"/>
</dbReference>
<dbReference type="Proteomes" id="UP000596977">
    <property type="component" value="Unassembled WGS sequence"/>
</dbReference>
<comment type="caution">
    <text evidence="7">The sequence shown here is derived from an EMBL/GenBank/DDBJ whole genome shotgun (WGS) entry which is preliminary data.</text>
</comment>
<dbReference type="SUPFAM" id="SSF56300">
    <property type="entry name" value="Metallo-dependent phosphatases"/>
    <property type="match status" value="1"/>
</dbReference>
<evidence type="ECO:0000256" key="1">
    <source>
        <dbReference type="ARBA" id="ARBA00022475"/>
    </source>
</evidence>
<proteinExistence type="predicted"/>
<feature type="domain" description="Calcineurin-like phosphoesterase" evidence="6">
    <location>
        <begin position="11"/>
        <end position="210"/>
    </location>
</feature>
<dbReference type="AlphaFoldDB" id="A0A916RB85"/>
<dbReference type="PANTHER" id="PTHR34990:SF2">
    <property type="entry name" value="BLL8164 PROTEIN"/>
    <property type="match status" value="1"/>
</dbReference>
<sequence length="276" mass="31604">MQPCASNRRVRTLFISDVHLGMRDMRIDALIDCLTKIEAETIYLVGDIVDGWRLRKSWYWAQSYNALVQMLIEKSRAGTRIVYLPGNHDEFLRDHIGTVLGDVEVIDRAIHIGADGKTYLVLHGDQFDVVVRHARWLAHIGDWAYNASLRANGLINWGRRRLGLPYWSLSGWAKRNVKNAASYIGRFEEALCHDARQAGVDGVVCGHIHHAIIHDRFGVTYLNCGDWVESCTAIVEDFNGRFELLRWPSTLPAQPRRRIKRRPTPIDIPQQISLRS</sequence>
<reference evidence="7 8" key="1">
    <citation type="journal article" date="2014" name="Int. J. Syst. Evol. Microbiol.">
        <title>Complete genome sequence of Corynebacterium casei LMG S-19264T (=DSM 44701T), isolated from a smear-ripened cheese.</title>
        <authorList>
            <consortium name="US DOE Joint Genome Institute (JGI-PGF)"/>
            <person name="Walter F."/>
            <person name="Albersmeier A."/>
            <person name="Kalinowski J."/>
            <person name="Ruckert C."/>
        </authorList>
    </citation>
    <scope>NUCLEOTIDE SEQUENCE [LARGE SCALE GENOMIC DNA]</scope>
    <source>
        <strain evidence="7 8">CGMCC 1.15896</strain>
    </source>
</reference>
<dbReference type="EMBL" id="BMKB01000002">
    <property type="protein sequence ID" value="GGA47439.1"/>
    <property type="molecule type" value="Genomic_DNA"/>
</dbReference>
<dbReference type="InterPro" id="IPR029052">
    <property type="entry name" value="Metallo-depent_PP-like"/>
</dbReference>
<keyword evidence="2" id="KW-0997">Cell inner membrane</keyword>
<dbReference type="CDD" id="cd07398">
    <property type="entry name" value="MPP_YbbF-LpxH"/>
    <property type="match status" value="1"/>
</dbReference>
<evidence type="ECO:0000313" key="8">
    <source>
        <dbReference type="Proteomes" id="UP000596977"/>
    </source>
</evidence>
<organism evidence="7 8">
    <name type="scientific">Pelagibacterium lentulum</name>
    <dbReference type="NCBI Taxonomy" id="2029865"/>
    <lineage>
        <taxon>Bacteria</taxon>
        <taxon>Pseudomonadati</taxon>
        <taxon>Pseudomonadota</taxon>
        <taxon>Alphaproteobacteria</taxon>
        <taxon>Hyphomicrobiales</taxon>
        <taxon>Devosiaceae</taxon>
        <taxon>Pelagibacterium</taxon>
    </lineage>
</organism>
<evidence type="ECO:0000256" key="2">
    <source>
        <dbReference type="ARBA" id="ARBA00022519"/>
    </source>
</evidence>
<evidence type="ECO:0000259" key="6">
    <source>
        <dbReference type="Pfam" id="PF00149"/>
    </source>
</evidence>
<evidence type="ECO:0000256" key="4">
    <source>
        <dbReference type="ARBA" id="ARBA00023136"/>
    </source>
</evidence>
<evidence type="ECO:0000313" key="7">
    <source>
        <dbReference type="EMBL" id="GGA47439.1"/>
    </source>
</evidence>
<accession>A0A916RB85</accession>
<dbReference type="OrthoDB" id="9802481at2"/>
<dbReference type="GO" id="GO:0009245">
    <property type="term" value="P:lipid A biosynthetic process"/>
    <property type="evidence" value="ECO:0007669"/>
    <property type="project" value="TreeGrafter"/>
</dbReference>